<organism evidence="4 5">
    <name type="scientific">Candidatus Thermodesulfobacterium syntrophicum</name>
    <dbReference type="NCBI Taxonomy" id="3060442"/>
    <lineage>
        <taxon>Bacteria</taxon>
        <taxon>Pseudomonadati</taxon>
        <taxon>Thermodesulfobacteriota</taxon>
        <taxon>Thermodesulfobacteria</taxon>
        <taxon>Thermodesulfobacteriales</taxon>
        <taxon>Thermodesulfobacteriaceae</taxon>
        <taxon>Thermodesulfobacterium</taxon>
    </lineage>
</organism>
<evidence type="ECO:0000259" key="2">
    <source>
        <dbReference type="Pfam" id="PF00534"/>
    </source>
</evidence>
<dbReference type="InterPro" id="IPR001296">
    <property type="entry name" value="Glyco_trans_1"/>
</dbReference>
<keyword evidence="1" id="KW-0808">Transferase</keyword>
<dbReference type="InterPro" id="IPR028098">
    <property type="entry name" value="Glyco_trans_4-like_N"/>
</dbReference>
<protein>
    <submittedName>
        <fullName evidence="4">Glycosyltransferase involved in cell wall bisynthesis</fullName>
    </submittedName>
</protein>
<evidence type="ECO:0000313" key="4">
    <source>
        <dbReference type="EMBL" id="MDF2953378.1"/>
    </source>
</evidence>
<sequence length="367" mass="43129">MNFYIDGLFYKGAGIGRYYESLLKGLAKKGMKIYTCVPVEFKKDFEIDFKQYSKNILPIYVNYKKFSVKGFWKQGKILKKLEKEVSVFHFPHINLPIYAPENFVVTIHDLCPFTEFWDRSYLKRKVFEWYFKRTIKKAKKIITISKSSKEEITNIYPAYGAKIIVIYRFVDEKFLINKDYHNKERLIKDDYILFIGNRKKHKNLSRLILAFDQVKNIFPNVKLVIAGQRDKAEDEVDLLRERLNLKEKIIEVISPDDEEIINLYKYAKAFIFPSLYEGFGLPPLEAMAIGTPVLASDIPVLKEICGDAAYFFNPYDIEDMAKAICKVVTDESLRRSLIERGKERVKFFDSESAIDQHVQLYKELSRN</sequence>
<dbReference type="EMBL" id="JAPHEG010000002">
    <property type="protein sequence ID" value="MDF2953378.1"/>
    <property type="molecule type" value="Genomic_DNA"/>
</dbReference>
<dbReference type="Proteomes" id="UP001144110">
    <property type="component" value="Unassembled WGS sequence"/>
</dbReference>
<dbReference type="PANTHER" id="PTHR46401">
    <property type="entry name" value="GLYCOSYLTRANSFERASE WBBK-RELATED"/>
    <property type="match status" value="1"/>
</dbReference>
<accession>A0AAE3P3R1</accession>
<evidence type="ECO:0000256" key="1">
    <source>
        <dbReference type="ARBA" id="ARBA00022679"/>
    </source>
</evidence>
<dbReference type="Pfam" id="PF00534">
    <property type="entry name" value="Glycos_transf_1"/>
    <property type="match status" value="1"/>
</dbReference>
<name>A0AAE3P3R1_9BACT</name>
<feature type="domain" description="Glycosyltransferase subfamily 4-like N-terminal" evidence="3">
    <location>
        <begin position="14"/>
        <end position="172"/>
    </location>
</feature>
<dbReference type="Pfam" id="PF13439">
    <property type="entry name" value="Glyco_transf_4"/>
    <property type="match status" value="1"/>
</dbReference>
<feature type="domain" description="Glycosyl transferase family 1" evidence="2">
    <location>
        <begin position="183"/>
        <end position="344"/>
    </location>
</feature>
<gene>
    <name evidence="4" type="ORF">OD816_000623</name>
</gene>
<proteinExistence type="predicted"/>
<dbReference type="GO" id="GO:0016757">
    <property type="term" value="F:glycosyltransferase activity"/>
    <property type="evidence" value="ECO:0007669"/>
    <property type="project" value="InterPro"/>
</dbReference>
<reference evidence="4" key="1">
    <citation type="submission" date="2022-11" db="EMBL/GenBank/DDBJ databases">
        <title>Candidatus Alkanophaga archaea from heated hydrothermal vent sediment oxidize petroleum alkanes.</title>
        <authorList>
            <person name="Zehnle H."/>
            <person name="Laso-Perez R."/>
            <person name="Lipp J."/>
            <person name="Teske A."/>
            <person name="Wegener G."/>
        </authorList>
    </citation>
    <scope>NUCLEOTIDE SEQUENCE</scope>
    <source>
        <strain evidence="4">MCA70</strain>
    </source>
</reference>
<dbReference type="SUPFAM" id="SSF53756">
    <property type="entry name" value="UDP-Glycosyltransferase/glycogen phosphorylase"/>
    <property type="match status" value="1"/>
</dbReference>
<dbReference type="AlphaFoldDB" id="A0AAE3P3R1"/>
<evidence type="ECO:0000259" key="3">
    <source>
        <dbReference type="Pfam" id="PF13439"/>
    </source>
</evidence>
<dbReference type="PANTHER" id="PTHR46401:SF2">
    <property type="entry name" value="GLYCOSYLTRANSFERASE WBBK-RELATED"/>
    <property type="match status" value="1"/>
</dbReference>
<comment type="caution">
    <text evidence="4">The sequence shown here is derived from an EMBL/GenBank/DDBJ whole genome shotgun (WGS) entry which is preliminary data.</text>
</comment>
<evidence type="ECO:0000313" key="5">
    <source>
        <dbReference type="Proteomes" id="UP001144110"/>
    </source>
</evidence>
<dbReference type="GO" id="GO:0009103">
    <property type="term" value="P:lipopolysaccharide biosynthetic process"/>
    <property type="evidence" value="ECO:0007669"/>
    <property type="project" value="TreeGrafter"/>
</dbReference>
<dbReference type="CDD" id="cd03809">
    <property type="entry name" value="GT4_MtfB-like"/>
    <property type="match status" value="1"/>
</dbReference>
<dbReference type="Gene3D" id="3.40.50.2000">
    <property type="entry name" value="Glycogen Phosphorylase B"/>
    <property type="match status" value="2"/>
</dbReference>